<proteinExistence type="inferred from homology"/>
<dbReference type="CDD" id="cd20516">
    <property type="entry name" value="CYCLIN_CCND_rpt2"/>
    <property type="match status" value="1"/>
</dbReference>
<dbReference type="InterPro" id="IPR004367">
    <property type="entry name" value="Cyclin_C-dom"/>
</dbReference>
<keyword evidence="2 4" id="KW-0195">Cyclin</keyword>
<evidence type="ECO:0000256" key="5">
    <source>
        <dbReference type="SAM" id="MobiDB-lite"/>
    </source>
</evidence>
<sequence>MAQIELLCCEVEKVRRAYLDPVLLNDRVLRNLLEVEERYTPCSDYFGNQFQTDIKPIMRKMVAQWVFEVCEEQQCEEEVFPLAMNYLDRFLAVQRIKRSEFQLLGAACMFLASKLKDTIPLTAEKLIIYTDNSITLDQLLQFELIVLRKLKWDLSAITPNDFLEQILHRLPISKECAQRLRRHAQTFIALCATEYSFARQMPSIIAASSVGAVAHGSSQMPIPKLMDKLHRITKIETDYLISCQERMESLLSDSLAHPANLDIPEANKHHESEYEKEQPTTPTDVQDVSKLLDQSGRNMAKMAESRLPAPQSLS</sequence>
<dbReference type="InterPro" id="IPR036915">
    <property type="entry name" value="Cyclin-like_sf"/>
</dbReference>
<dbReference type="PROSITE" id="PS00292">
    <property type="entry name" value="CYCLINS"/>
    <property type="match status" value="1"/>
</dbReference>
<dbReference type="GeneID" id="110991230"/>
<feature type="domain" description="Cyclin C-terminal" evidence="7">
    <location>
        <begin position="157"/>
        <end position="279"/>
    </location>
</feature>
<evidence type="ECO:0000313" key="9">
    <source>
        <dbReference type="RefSeq" id="XP_022112210.1"/>
    </source>
</evidence>
<dbReference type="SMART" id="SM00385">
    <property type="entry name" value="CYCLIN"/>
    <property type="match status" value="1"/>
</dbReference>
<dbReference type="FunFam" id="1.10.472.10:FF:000003">
    <property type="entry name" value="G1/S-specific cyclin-D2"/>
    <property type="match status" value="1"/>
</dbReference>
<evidence type="ECO:0000256" key="4">
    <source>
        <dbReference type="RuleBase" id="RU000383"/>
    </source>
</evidence>
<dbReference type="KEGG" id="aplc:110991230"/>
<dbReference type="InterPro" id="IPR048258">
    <property type="entry name" value="Cyclins_cyclin-box"/>
</dbReference>
<protein>
    <submittedName>
        <fullName evidence="9">G1/S-specific cyclin-D2-like</fullName>
    </submittedName>
</protein>
<accession>A0A8B8A5L5</accession>
<feature type="domain" description="Cyclin-like" evidence="6">
    <location>
        <begin position="64"/>
        <end position="148"/>
    </location>
</feature>
<dbReference type="SUPFAM" id="SSF47954">
    <property type="entry name" value="Cyclin-like"/>
    <property type="match status" value="2"/>
</dbReference>
<keyword evidence="8" id="KW-1185">Reference proteome</keyword>
<comment type="similarity">
    <text evidence="4">Belongs to the cyclin family.</text>
</comment>
<evidence type="ECO:0000259" key="7">
    <source>
        <dbReference type="SMART" id="SM01332"/>
    </source>
</evidence>
<dbReference type="AlphaFoldDB" id="A0A8B8A5L5"/>
<evidence type="ECO:0000259" key="6">
    <source>
        <dbReference type="SMART" id="SM00385"/>
    </source>
</evidence>
<dbReference type="InterPro" id="IPR013763">
    <property type="entry name" value="Cyclin-like_dom"/>
</dbReference>
<dbReference type="GO" id="GO:0051301">
    <property type="term" value="P:cell division"/>
    <property type="evidence" value="ECO:0007669"/>
    <property type="project" value="UniProtKB-KW"/>
</dbReference>
<organism evidence="8 9">
    <name type="scientific">Acanthaster planci</name>
    <name type="common">Crown-of-thorns starfish</name>
    <dbReference type="NCBI Taxonomy" id="133434"/>
    <lineage>
        <taxon>Eukaryota</taxon>
        <taxon>Metazoa</taxon>
        <taxon>Echinodermata</taxon>
        <taxon>Eleutherozoa</taxon>
        <taxon>Asterozoa</taxon>
        <taxon>Asteroidea</taxon>
        <taxon>Valvatacea</taxon>
        <taxon>Valvatida</taxon>
        <taxon>Acanthasteridae</taxon>
        <taxon>Acanthaster</taxon>
    </lineage>
</organism>
<dbReference type="SMART" id="SM01332">
    <property type="entry name" value="Cyclin_C"/>
    <property type="match status" value="1"/>
</dbReference>
<gene>
    <name evidence="9" type="primary">LOC110991230</name>
</gene>
<feature type="region of interest" description="Disordered" evidence="5">
    <location>
        <begin position="270"/>
        <end position="314"/>
    </location>
</feature>
<dbReference type="PANTHER" id="PTHR10177">
    <property type="entry name" value="CYCLINS"/>
    <property type="match status" value="1"/>
</dbReference>
<dbReference type="Gene3D" id="1.10.472.10">
    <property type="entry name" value="Cyclin-like"/>
    <property type="match status" value="2"/>
</dbReference>
<evidence type="ECO:0000256" key="1">
    <source>
        <dbReference type="ARBA" id="ARBA00022618"/>
    </source>
</evidence>
<dbReference type="OMA" id="KEIKPYM"/>
<evidence type="ECO:0000256" key="3">
    <source>
        <dbReference type="ARBA" id="ARBA00023306"/>
    </source>
</evidence>
<name>A0A8B8A5L5_ACAPL</name>
<dbReference type="OrthoDB" id="306099at2759"/>
<dbReference type="InterPro" id="IPR006671">
    <property type="entry name" value="Cyclin_N"/>
</dbReference>
<evidence type="ECO:0000256" key="2">
    <source>
        <dbReference type="ARBA" id="ARBA00023127"/>
    </source>
</evidence>
<dbReference type="Pfam" id="PF02984">
    <property type="entry name" value="Cyclin_C"/>
    <property type="match status" value="1"/>
</dbReference>
<keyword evidence="1" id="KW-0132">Cell division</keyword>
<evidence type="ECO:0000313" key="8">
    <source>
        <dbReference type="Proteomes" id="UP000694845"/>
    </source>
</evidence>
<reference evidence="9" key="1">
    <citation type="submission" date="2025-08" db="UniProtKB">
        <authorList>
            <consortium name="RefSeq"/>
        </authorList>
    </citation>
    <scope>IDENTIFICATION</scope>
</reference>
<dbReference type="RefSeq" id="XP_022112210.1">
    <property type="nucleotide sequence ID" value="XM_022256518.1"/>
</dbReference>
<keyword evidence="3" id="KW-0131">Cell cycle</keyword>
<dbReference type="InterPro" id="IPR039361">
    <property type="entry name" value="Cyclin"/>
</dbReference>
<dbReference type="Pfam" id="PF00134">
    <property type="entry name" value="Cyclin_N"/>
    <property type="match status" value="1"/>
</dbReference>
<dbReference type="Proteomes" id="UP000694845">
    <property type="component" value="Unplaced"/>
</dbReference>